<dbReference type="Pfam" id="PF23827">
    <property type="entry name" value="DUF7197"/>
    <property type="match status" value="1"/>
</dbReference>
<sequence length="190" mass="22629">MQEDSRSTTQKARVQCRQDFIVQNLQVFYNQSGNLERVTPILKGESAISLRLVDWFITNYAKKNNTSYILGTKQFLVHFNYKRELKAYSKKLFDPFCRRERIMFEALNQEPIMTTVGQLNFFRWFIEKKIIDYIEEHRVAIEEDMNSSIKEHYSKESKKLLSGRRQRTELSRSAMKIVNQHEVNVVVSFD</sequence>
<proteinExistence type="predicted"/>
<protein>
    <submittedName>
        <fullName evidence="1">Uncharacterized protein</fullName>
    </submittedName>
</protein>
<dbReference type="AlphaFoldDB" id="A0A6C0BJB0"/>
<evidence type="ECO:0000313" key="1">
    <source>
        <dbReference type="EMBL" id="QHS91831.1"/>
    </source>
</evidence>
<name>A0A6C0BJB0_9ZZZZ</name>
<organism evidence="1">
    <name type="scientific">viral metagenome</name>
    <dbReference type="NCBI Taxonomy" id="1070528"/>
    <lineage>
        <taxon>unclassified sequences</taxon>
        <taxon>metagenomes</taxon>
        <taxon>organismal metagenomes</taxon>
    </lineage>
</organism>
<dbReference type="InterPro" id="IPR055621">
    <property type="entry name" value="DUF7197"/>
</dbReference>
<dbReference type="EMBL" id="MN739164">
    <property type="protein sequence ID" value="QHS91831.1"/>
    <property type="molecule type" value="Genomic_DNA"/>
</dbReference>
<accession>A0A6C0BJB0</accession>
<reference evidence="1" key="1">
    <citation type="journal article" date="2020" name="Nature">
        <title>Giant virus diversity and host interactions through global metagenomics.</title>
        <authorList>
            <person name="Schulz F."/>
            <person name="Roux S."/>
            <person name="Paez-Espino D."/>
            <person name="Jungbluth S."/>
            <person name="Walsh D.A."/>
            <person name="Denef V.J."/>
            <person name="McMahon K.D."/>
            <person name="Konstantinidis K.T."/>
            <person name="Eloe-Fadrosh E.A."/>
            <person name="Kyrpides N.C."/>
            <person name="Woyke T."/>
        </authorList>
    </citation>
    <scope>NUCLEOTIDE SEQUENCE</scope>
    <source>
        <strain evidence="1">GVMAG-M-3300013006-15</strain>
    </source>
</reference>